<reference evidence="1 2" key="1">
    <citation type="submission" date="2021-06" db="EMBL/GenBank/DDBJ databases">
        <title>Caerostris darwini draft genome.</title>
        <authorList>
            <person name="Kono N."/>
            <person name="Arakawa K."/>
        </authorList>
    </citation>
    <scope>NUCLEOTIDE SEQUENCE [LARGE SCALE GENOMIC DNA]</scope>
</reference>
<proteinExistence type="predicted"/>
<dbReference type="EMBL" id="BPLQ01009398">
    <property type="protein sequence ID" value="GIY43812.1"/>
    <property type="molecule type" value="Genomic_DNA"/>
</dbReference>
<protein>
    <submittedName>
        <fullName evidence="1">Uncharacterized protein</fullName>
    </submittedName>
</protein>
<sequence>MGFFLKVPQNDHLFLVLQNKADSEPETEHFNSICFWQELCMDGNFGVNLRRFKEKSYRSCFKYFVIAHRGKALMNNSCEIKGNRLLMSVINVPSIAASDASMCCLDSSWPVWRLPGQAIHQEEHK</sequence>
<keyword evidence="2" id="KW-1185">Reference proteome</keyword>
<organism evidence="1 2">
    <name type="scientific">Caerostris darwini</name>
    <dbReference type="NCBI Taxonomy" id="1538125"/>
    <lineage>
        <taxon>Eukaryota</taxon>
        <taxon>Metazoa</taxon>
        <taxon>Ecdysozoa</taxon>
        <taxon>Arthropoda</taxon>
        <taxon>Chelicerata</taxon>
        <taxon>Arachnida</taxon>
        <taxon>Araneae</taxon>
        <taxon>Araneomorphae</taxon>
        <taxon>Entelegynae</taxon>
        <taxon>Araneoidea</taxon>
        <taxon>Araneidae</taxon>
        <taxon>Caerostris</taxon>
    </lineage>
</organism>
<evidence type="ECO:0000313" key="2">
    <source>
        <dbReference type="Proteomes" id="UP001054837"/>
    </source>
</evidence>
<dbReference type="AlphaFoldDB" id="A0AAV4TG89"/>
<dbReference type="Proteomes" id="UP001054837">
    <property type="component" value="Unassembled WGS sequence"/>
</dbReference>
<comment type="caution">
    <text evidence="1">The sequence shown here is derived from an EMBL/GenBank/DDBJ whole genome shotgun (WGS) entry which is preliminary data.</text>
</comment>
<evidence type="ECO:0000313" key="1">
    <source>
        <dbReference type="EMBL" id="GIY43812.1"/>
    </source>
</evidence>
<name>A0AAV4TG89_9ARAC</name>
<accession>A0AAV4TG89</accession>
<gene>
    <name evidence="1" type="ORF">CDAR_561191</name>
</gene>